<reference evidence="8 9" key="1">
    <citation type="journal article" date="2022" name="Int. J. Syst. Evol. Microbiol.">
        <title>Characterization of Alcaligenes aquatilis as a novel member of heterotrophic nitrifier-aerobic denitrifier and its performance in treating piggery wastewater.</title>
        <authorList>
            <person name="Cao X."/>
            <person name="Zhao B."/>
            <person name="Wu Y."/>
            <person name="Huang J."/>
            <person name="Wang H."/>
            <person name="Sun X."/>
            <person name="Li S."/>
        </authorList>
    </citation>
    <scope>NUCLEOTIDE SEQUENCE [LARGE SCALE GENOMIC DNA]</scope>
    <source>
        <strain evidence="8 9">AS1</strain>
    </source>
</reference>
<evidence type="ECO:0000313" key="9">
    <source>
        <dbReference type="Proteomes" id="UP000831759"/>
    </source>
</evidence>
<name>A0ABY4NH71_9BURK</name>
<keyword evidence="5 6" id="KW-0472">Membrane</keyword>
<dbReference type="SUPFAM" id="SSF160355">
    <property type="entry name" value="Bacterial polysaccharide co-polymerase-like"/>
    <property type="match status" value="1"/>
</dbReference>
<evidence type="ECO:0000256" key="5">
    <source>
        <dbReference type="ARBA" id="ARBA00023136"/>
    </source>
</evidence>
<sequence length="348" mass="38800">MNTVSQNPEANTRNISLSDIIKLFWKSKKLILTITLLCTCLSIGYLVVVQPTYQATTRILPPQASDLAEYVESLYTIDNGISEKNIPRELDSTHVYEIFYTNLKSVSIKNQFLSQYYLPHFSPKDELEAEQVAKRLEKSLSITGSATEGSSLNVSIKAKDPKLAAQWANDYTNLAVQATHTELLKNLQSEIIAKKQSTENRITTLRKLEKDLQDLKIGRLQDALAVAKAMELEAPMLGTTVITLDNSPSNESSFMRGTRSLQAEIDVLSKRKDQDVYIAGLPKLLTQQAVLQTLNSTPDFTVARIDMLAQPPYEPVKPIKPLVLLIGIIFGLFLGMFVVLIISAIRND</sequence>
<dbReference type="RefSeq" id="WP_249460298.1">
    <property type="nucleotide sequence ID" value="NZ_CP094619.1"/>
</dbReference>
<gene>
    <name evidence="8" type="ORF">MTR80_15465</name>
</gene>
<evidence type="ECO:0000259" key="7">
    <source>
        <dbReference type="Pfam" id="PF02706"/>
    </source>
</evidence>
<dbReference type="PANTHER" id="PTHR32309">
    <property type="entry name" value="TYROSINE-PROTEIN KINASE"/>
    <property type="match status" value="1"/>
</dbReference>
<comment type="subcellular location">
    <subcellularLocation>
        <location evidence="1">Cell membrane</location>
        <topology evidence="1">Multi-pass membrane protein</topology>
    </subcellularLocation>
</comment>
<dbReference type="Pfam" id="PF02706">
    <property type="entry name" value="Wzz"/>
    <property type="match status" value="1"/>
</dbReference>
<keyword evidence="9" id="KW-1185">Reference proteome</keyword>
<evidence type="ECO:0000256" key="1">
    <source>
        <dbReference type="ARBA" id="ARBA00004651"/>
    </source>
</evidence>
<feature type="domain" description="Polysaccharide chain length determinant N-terminal" evidence="7">
    <location>
        <begin position="14"/>
        <end position="115"/>
    </location>
</feature>
<evidence type="ECO:0000256" key="3">
    <source>
        <dbReference type="ARBA" id="ARBA00022692"/>
    </source>
</evidence>
<protein>
    <submittedName>
        <fullName evidence="8">Wzz/FepE/Etk N-terminal domain-containing protein</fullName>
    </submittedName>
</protein>
<feature type="transmembrane region" description="Helical" evidence="6">
    <location>
        <begin position="322"/>
        <end position="345"/>
    </location>
</feature>
<organism evidence="8 9">
    <name type="scientific">Alcaligenes aquatilis</name>
    <dbReference type="NCBI Taxonomy" id="323284"/>
    <lineage>
        <taxon>Bacteria</taxon>
        <taxon>Pseudomonadati</taxon>
        <taxon>Pseudomonadota</taxon>
        <taxon>Betaproteobacteria</taxon>
        <taxon>Burkholderiales</taxon>
        <taxon>Alcaligenaceae</taxon>
        <taxon>Alcaligenes</taxon>
    </lineage>
</organism>
<dbReference type="PANTHER" id="PTHR32309:SF13">
    <property type="entry name" value="FERRIC ENTEROBACTIN TRANSPORT PROTEIN FEPE"/>
    <property type="match status" value="1"/>
</dbReference>
<dbReference type="Proteomes" id="UP000831759">
    <property type="component" value="Chromosome"/>
</dbReference>
<dbReference type="InterPro" id="IPR050445">
    <property type="entry name" value="Bact_polysacc_biosynth/exp"/>
</dbReference>
<evidence type="ECO:0000313" key="8">
    <source>
        <dbReference type="EMBL" id="UQN35677.1"/>
    </source>
</evidence>
<dbReference type="GeneID" id="96870362"/>
<evidence type="ECO:0000256" key="2">
    <source>
        <dbReference type="ARBA" id="ARBA00022475"/>
    </source>
</evidence>
<keyword evidence="4 6" id="KW-1133">Transmembrane helix</keyword>
<evidence type="ECO:0000256" key="6">
    <source>
        <dbReference type="SAM" id="Phobius"/>
    </source>
</evidence>
<dbReference type="InterPro" id="IPR003856">
    <property type="entry name" value="LPS_length_determ_N"/>
</dbReference>
<accession>A0ABY4NH71</accession>
<proteinExistence type="predicted"/>
<dbReference type="Gene3D" id="3.30.1890.10">
    <property type="entry name" value="FepE-like"/>
    <property type="match status" value="1"/>
</dbReference>
<dbReference type="EMBL" id="CP094619">
    <property type="protein sequence ID" value="UQN35677.1"/>
    <property type="molecule type" value="Genomic_DNA"/>
</dbReference>
<keyword evidence="3 6" id="KW-0812">Transmembrane</keyword>
<feature type="transmembrane region" description="Helical" evidence="6">
    <location>
        <begin position="30"/>
        <end position="48"/>
    </location>
</feature>
<evidence type="ECO:0000256" key="4">
    <source>
        <dbReference type="ARBA" id="ARBA00022989"/>
    </source>
</evidence>
<keyword evidence="2" id="KW-1003">Cell membrane</keyword>